<dbReference type="KEGG" id="kpie:N5580_08660"/>
<dbReference type="Proteomes" id="UP001211544">
    <property type="component" value="Chromosome"/>
</dbReference>
<sequence>MRDPIVRRVPADLSCVEVSEQWQITFWMLTLHITQDRLIRAVKEAGQDIEKVRSWLEDNPPPRRPCS</sequence>
<name>A0AAJ5QMC4_9GAMM</name>
<evidence type="ECO:0000313" key="2">
    <source>
        <dbReference type="Proteomes" id="UP001211544"/>
    </source>
</evidence>
<protein>
    <submittedName>
        <fullName evidence="1">DUF3606 domain-containing protein</fullName>
    </submittedName>
</protein>
<dbReference type="RefSeq" id="WP_120452748.1">
    <property type="nucleotide sequence ID" value="NZ_CP104758.1"/>
</dbReference>
<accession>A0AAJ5QMC4</accession>
<reference evidence="1 2" key="1">
    <citation type="journal article" date="2022" name="J Glob Antimicrob Resist">
        <title>First complete genome of a multidrug resistant strain of the novel human pathogen Kalamiella piersonii (GABEKP28) identified in human saliva.</title>
        <authorList>
            <person name="McDonagh F."/>
            <person name="Singh N.K."/>
            <person name="Venkateswaran K."/>
            <person name="Lonappan A.M."/>
            <person name="Hallahan B."/>
            <person name="Tuohy A."/>
            <person name="Burke L."/>
            <person name="Kovarova A."/>
            <person name="Miliotis G."/>
        </authorList>
    </citation>
    <scope>NUCLEOTIDE SEQUENCE [LARGE SCALE GENOMIC DNA]</scope>
    <source>
        <strain evidence="1 2">GABEKP28</strain>
    </source>
</reference>
<proteinExistence type="predicted"/>
<gene>
    <name evidence="1" type="ORF">N5580_08660</name>
</gene>
<keyword evidence="2" id="KW-1185">Reference proteome</keyword>
<dbReference type="AlphaFoldDB" id="A0AAJ5QMC4"/>
<dbReference type="GeneID" id="78232931"/>
<dbReference type="EMBL" id="CP104758">
    <property type="protein sequence ID" value="WBG92567.1"/>
    <property type="molecule type" value="Genomic_DNA"/>
</dbReference>
<evidence type="ECO:0000313" key="1">
    <source>
        <dbReference type="EMBL" id="WBG92567.1"/>
    </source>
</evidence>
<organism evidence="1 2">
    <name type="scientific">Pantoea piersonii</name>
    <dbReference type="NCBI Taxonomy" id="2364647"/>
    <lineage>
        <taxon>Bacteria</taxon>
        <taxon>Pseudomonadati</taxon>
        <taxon>Pseudomonadota</taxon>
        <taxon>Gammaproteobacteria</taxon>
        <taxon>Enterobacterales</taxon>
        <taxon>Erwiniaceae</taxon>
        <taxon>Pantoea</taxon>
    </lineage>
</organism>
<dbReference type="InterPro" id="IPR022037">
    <property type="entry name" value="DUF3606"/>
</dbReference>
<dbReference type="Pfam" id="PF12244">
    <property type="entry name" value="DUF3606"/>
    <property type="match status" value="1"/>
</dbReference>